<keyword evidence="6" id="KW-0862">Zinc</keyword>
<dbReference type="GO" id="GO:0046872">
    <property type="term" value="F:metal ion binding"/>
    <property type="evidence" value="ECO:0007669"/>
    <property type="project" value="UniProtKB-KW"/>
</dbReference>
<evidence type="ECO:0000256" key="5">
    <source>
        <dbReference type="ARBA" id="ARBA00022801"/>
    </source>
</evidence>
<dbReference type="Gene3D" id="3.40.50.880">
    <property type="match status" value="1"/>
</dbReference>
<dbReference type="Proteomes" id="UP000007881">
    <property type="component" value="Chromosome"/>
</dbReference>
<dbReference type="SUPFAM" id="SSF52317">
    <property type="entry name" value="Class I glutamine amidotransferase-like"/>
    <property type="match status" value="1"/>
</dbReference>
<keyword evidence="7 8" id="KW-0326">Glycosidase</keyword>
<feature type="binding site" evidence="10">
    <location>
        <position position="121"/>
    </location>
    <ligand>
        <name>substrate</name>
    </ligand>
</feature>
<feature type="active site" description="Nucleophile" evidence="9">
    <location>
        <position position="317"/>
    </location>
</feature>
<evidence type="ECO:0000256" key="2">
    <source>
        <dbReference type="ARBA" id="ARBA00005940"/>
    </source>
</evidence>
<accession>I0IC54</accession>
<dbReference type="HOGENOM" id="CLU_012430_1_1_0"/>
<dbReference type="Pfam" id="PF02449">
    <property type="entry name" value="Glyco_hydro_42"/>
    <property type="match status" value="1"/>
</dbReference>
<evidence type="ECO:0000256" key="7">
    <source>
        <dbReference type="ARBA" id="ARBA00023295"/>
    </source>
</evidence>
<evidence type="ECO:0000256" key="6">
    <source>
        <dbReference type="ARBA" id="ARBA00022833"/>
    </source>
</evidence>
<keyword evidence="4" id="KW-0479">Metal-binding</keyword>
<dbReference type="InterPro" id="IPR013780">
    <property type="entry name" value="Glyco_hydro_b"/>
</dbReference>
<keyword evidence="5 8" id="KW-0378">Hydrolase</keyword>
<evidence type="ECO:0000259" key="11">
    <source>
        <dbReference type="Pfam" id="PF02449"/>
    </source>
</evidence>
<dbReference type="PIRSF" id="PIRSF001084">
    <property type="entry name" value="B-galactosidase"/>
    <property type="match status" value="1"/>
</dbReference>
<dbReference type="PANTHER" id="PTHR36447:SF2">
    <property type="entry name" value="BETA-GALACTOSIDASE YESZ"/>
    <property type="match status" value="1"/>
</dbReference>
<evidence type="ECO:0000256" key="1">
    <source>
        <dbReference type="ARBA" id="ARBA00001412"/>
    </source>
</evidence>
<dbReference type="eggNOG" id="COG1874">
    <property type="taxonomic scope" value="Bacteria"/>
</dbReference>
<dbReference type="OrthoDB" id="9776971at2"/>
<dbReference type="InterPro" id="IPR029062">
    <property type="entry name" value="Class_I_gatase-like"/>
</dbReference>
<dbReference type="STRING" id="1142394.PSMK_06830"/>
<sequence length="695" mass="75571">MPGHRPAPSHRRPTGLSWFPYGCCYYPEHCPEWFWARDAERMAAAGFNLARMAEFAWTRMEPEPGRFDFSLFDRVIDALAERGVKSMLCTPTAAPPRWFTAAHPDSLRVDGRGRSLSHGSRQHVSAAHPAYREASRRITAAMAEHYATNPHVVGWQTDNEFHCHFHDDHSKAARLGFAAWCEKKFGGDIDALNRAWGTAFWSQEYGGFDQLLTPKPEAPTHSNPAHRLDHLAYLSDATATFQRDQAEILRAANPRWWITHNGVFADLDYRGRFAEDLDFLGFDSYPMFWNDPRRRPANDAARLDRVRGWTGNFIVPEQQSGAGGQSGSGGRGGYMLDSPAPGEMRQFALRAVARGCDGLLFFRWRTARFGAEQPWLGLLDADDRPSRRHDEAAGLGAELQRLAPAIRGSHVRVDAATAGADFTLNAGFGACSLGLDPPETVAAHANRVLFDRGIASGSVHPADDLTGVKLYLLPHVTLFDPSWVEPLEAWVRGGGHLVVGAMTGTRDRQNNLVASPPPGVLADLAGVTVRDSRRINDASVRPLVLEREGEAGVRVEQWAEVLEPGENAEVLARWAAVAGDAADDGFAGRPAVTGRGVGAGRVVYAGCWLTPTTAGALLPPLLDAAGVRPILPGLPAGVEAVQRVGPRGPVTFLLNPTERPVGLPDLGPRRDLLSGEAATWTLPPFGVVALTEPTG</sequence>
<dbReference type="EC" id="3.2.1.23" evidence="3 8"/>
<organism evidence="13 14">
    <name type="scientific">Phycisphaera mikurensis (strain NBRC 102666 / KCTC 22515 / FYK2301M01)</name>
    <dbReference type="NCBI Taxonomy" id="1142394"/>
    <lineage>
        <taxon>Bacteria</taxon>
        <taxon>Pseudomonadati</taxon>
        <taxon>Planctomycetota</taxon>
        <taxon>Phycisphaerae</taxon>
        <taxon>Phycisphaerales</taxon>
        <taxon>Phycisphaeraceae</taxon>
        <taxon>Phycisphaera</taxon>
    </lineage>
</organism>
<evidence type="ECO:0000313" key="13">
    <source>
        <dbReference type="EMBL" id="BAM02842.1"/>
    </source>
</evidence>
<dbReference type="CDD" id="cd03143">
    <property type="entry name" value="A4_beta-galactosidase_middle_domain"/>
    <property type="match status" value="1"/>
</dbReference>
<protein>
    <recommendedName>
        <fullName evidence="3 8">Beta-galactosidase</fullName>
        <shortName evidence="8">Beta-gal</shortName>
        <ecNumber evidence="3 8">3.2.1.23</ecNumber>
    </recommendedName>
</protein>
<feature type="domain" description="Glycoside hydrolase family 42 N-terminal" evidence="11">
    <location>
        <begin position="24"/>
        <end position="401"/>
    </location>
</feature>
<proteinExistence type="inferred from homology"/>
<dbReference type="InterPro" id="IPR013738">
    <property type="entry name" value="Beta_galactosidase_Trimer"/>
</dbReference>
<dbReference type="KEGG" id="phm:PSMK_06830"/>
<comment type="catalytic activity">
    <reaction evidence="1 8">
        <text>Hydrolysis of terminal non-reducing beta-D-galactose residues in beta-D-galactosides.</text>
        <dbReference type="EC" id="3.2.1.23"/>
    </reaction>
</comment>
<evidence type="ECO:0000256" key="3">
    <source>
        <dbReference type="ARBA" id="ARBA00012756"/>
    </source>
</evidence>
<feature type="domain" description="Beta-galactosidase trimerisation" evidence="12">
    <location>
        <begin position="435"/>
        <end position="627"/>
    </location>
</feature>
<dbReference type="SUPFAM" id="SSF51445">
    <property type="entry name" value="(Trans)glycosidases"/>
    <property type="match status" value="1"/>
</dbReference>
<evidence type="ECO:0000256" key="4">
    <source>
        <dbReference type="ARBA" id="ARBA00022723"/>
    </source>
</evidence>
<dbReference type="GO" id="GO:0004565">
    <property type="term" value="F:beta-galactosidase activity"/>
    <property type="evidence" value="ECO:0007669"/>
    <property type="project" value="UniProtKB-EC"/>
</dbReference>
<dbReference type="Gene3D" id="3.20.20.80">
    <property type="entry name" value="Glycosidases"/>
    <property type="match status" value="1"/>
</dbReference>
<dbReference type="Gene3D" id="2.60.40.1180">
    <property type="entry name" value="Golgi alpha-mannosidase II"/>
    <property type="match status" value="1"/>
</dbReference>
<feature type="binding site" evidence="10">
    <location>
        <position position="159"/>
    </location>
    <ligand>
        <name>substrate</name>
    </ligand>
</feature>
<dbReference type="InterPro" id="IPR017853">
    <property type="entry name" value="GH"/>
</dbReference>
<dbReference type="GO" id="GO:0005975">
    <property type="term" value="P:carbohydrate metabolic process"/>
    <property type="evidence" value="ECO:0007669"/>
    <property type="project" value="InterPro"/>
</dbReference>
<dbReference type="PANTHER" id="PTHR36447">
    <property type="entry name" value="BETA-GALACTOSIDASE GANA"/>
    <property type="match status" value="1"/>
</dbReference>
<dbReference type="RefSeq" id="WP_014436062.1">
    <property type="nucleotide sequence ID" value="NC_017080.1"/>
</dbReference>
<dbReference type="InterPro" id="IPR013529">
    <property type="entry name" value="Glyco_hydro_42_N"/>
</dbReference>
<name>I0IC54_PHYMF</name>
<feature type="active site" description="Proton donor" evidence="9">
    <location>
        <position position="160"/>
    </location>
</feature>
<dbReference type="EMBL" id="AP012338">
    <property type="protein sequence ID" value="BAM02842.1"/>
    <property type="molecule type" value="Genomic_DNA"/>
</dbReference>
<evidence type="ECO:0000259" key="12">
    <source>
        <dbReference type="Pfam" id="PF08532"/>
    </source>
</evidence>
<evidence type="ECO:0000256" key="10">
    <source>
        <dbReference type="PIRSR" id="PIRSR001084-2"/>
    </source>
</evidence>
<comment type="similarity">
    <text evidence="2 8">Belongs to the glycosyl hydrolase 42 family.</text>
</comment>
<dbReference type="InterPro" id="IPR003476">
    <property type="entry name" value="Glyco_hydro_42"/>
</dbReference>
<reference evidence="13 14" key="1">
    <citation type="submission" date="2012-02" db="EMBL/GenBank/DDBJ databases">
        <title>Complete genome sequence of Phycisphaera mikurensis NBRC 102666.</title>
        <authorList>
            <person name="Ankai A."/>
            <person name="Hosoyama A."/>
            <person name="Terui Y."/>
            <person name="Sekine M."/>
            <person name="Fukai R."/>
            <person name="Kato Y."/>
            <person name="Nakamura S."/>
            <person name="Yamada-Narita S."/>
            <person name="Kawakoshi A."/>
            <person name="Fukunaga Y."/>
            <person name="Yamazaki S."/>
            <person name="Fujita N."/>
        </authorList>
    </citation>
    <scope>NUCLEOTIDE SEQUENCE [LARGE SCALE GENOMIC DNA]</scope>
    <source>
        <strain evidence="14">NBRC 102666 / KCTC 22515 / FYK2301M01</strain>
    </source>
</reference>
<keyword evidence="14" id="KW-1185">Reference proteome</keyword>
<evidence type="ECO:0000256" key="9">
    <source>
        <dbReference type="PIRSR" id="PIRSR001084-1"/>
    </source>
</evidence>
<dbReference type="Pfam" id="PF08532">
    <property type="entry name" value="Glyco_hydro_42M"/>
    <property type="match status" value="1"/>
</dbReference>
<dbReference type="AlphaFoldDB" id="I0IC54"/>
<gene>
    <name evidence="13" type="primary">bga</name>
    <name evidence="13" type="ordered locus">PSMK_06830</name>
</gene>
<dbReference type="GO" id="GO:0009341">
    <property type="term" value="C:beta-galactosidase complex"/>
    <property type="evidence" value="ECO:0007669"/>
    <property type="project" value="InterPro"/>
</dbReference>
<evidence type="ECO:0000313" key="14">
    <source>
        <dbReference type="Proteomes" id="UP000007881"/>
    </source>
</evidence>
<evidence type="ECO:0000256" key="8">
    <source>
        <dbReference type="PIRNR" id="PIRNR001084"/>
    </source>
</evidence>